<evidence type="ECO:0000313" key="6">
    <source>
        <dbReference type="EMBL" id="GCC23144.1"/>
    </source>
</evidence>
<organism evidence="6 7">
    <name type="scientific">Chiloscyllium punctatum</name>
    <name type="common">Brownbanded bambooshark</name>
    <name type="synonym">Hemiscyllium punctatum</name>
    <dbReference type="NCBI Taxonomy" id="137246"/>
    <lineage>
        <taxon>Eukaryota</taxon>
        <taxon>Metazoa</taxon>
        <taxon>Chordata</taxon>
        <taxon>Craniata</taxon>
        <taxon>Vertebrata</taxon>
        <taxon>Chondrichthyes</taxon>
        <taxon>Elasmobranchii</taxon>
        <taxon>Galeomorphii</taxon>
        <taxon>Galeoidea</taxon>
        <taxon>Orectolobiformes</taxon>
        <taxon>Hemiscylliidae</taxon>
        <taxon>Chiloscyllium</taxon>
    </lineage>
</organism>
<dbReference type="Pfam" id="PF17721">
    <property type="entry name" value="POU2AF2"/>
    <property type="match status" value="1"/>
</dbReference>
<proteinExistence type="predicted"/>
<dbReference type="InterPro" id="IPR047571">
    <property type="entry name" value="OCA"/>
</dbReference>
<accession>A0A401RYA5</accession>
<dbReference type="GO" id="GO:0070974">
    <property type="term" value="F:POU domain binding"/>
    <property type="evidence" value="ECO:0007669"/>
    <property type="project" value="InterPro"/>
</dbReference>
<dbReference type="InterPro" id="IPR037655">
    <property type="entry name" value="POU2AF2"/>
</dbReference>
<evidence type="ECO:0000256" key="1">
    <source>
        <dbReference type="ARBA" id="ARBA00023015"/>
    </source>
</evidence>
<dbReference type="AlphaFoldDB" id="A0A401RYA5"/>
<dbReference type="EMBL" id="BEZZ01000023">
    <property type="protein sequence ID" value="GCC23144.1"/>
    <property type="molecule type" value="Genomic_DNA"/>
</dbReference>
<dbReference type="GO" id="GO:0005634">
    <property type="term" value="C:nucleus"/>
    <property type="evidence" value="ECO:0007669"/>
    <property type="project" value="TreeGrafter"/>
</dbReference>
<protein>
    <recommendedName>
        <fullName evidence="5">OCA domain-containing protein</fullName>
    </recommendedName>
</protein>
<evidence type="ECO:0000256" key="4">
    <source>
        <dbReference type="SAM" id="MobiDB-lite"/>
    </source>
</evidence>
<keyword evidence="2" id="KW-0010">Activator</keyword>
<evidence type="ECO:0000313" key="7">
    <source>
        <dbReference type="Proteomes" id="UP000287033"/>
    </source>
</evidence>
<keyword evidence="7" id="KW-1185">Reference proteome</keyword>
<gene>
    <name evidence="6" type="ORF">chiPu_0001537</name>
</gene>
<dbReference type="OMA" id="QHRSSGW"/>
<keyword evidence="1" id="KW-0805">Transcription regulation</keyword>
<name>A0A401RYA5_CHIPU</name>
<sequence>MSFTAGCLGRLGSQVNAVFLHKQLFLFIFIFILTVHSEHSKRVYQGVRVKHTVKDLLAEKRSRQTNVSFKYNTGTNSSQTPAYVQMSGSHVIPGYYGVRRPYLSDSELSHCHPSKQYTADVYSSSLSGKSLGCDPPGVSGYQPLFDPYFTETFGDYRTSTFPSMANSIFTPQAPPPLIPPFPNESSHFLLRDSWESVPDSVTQGEGLCDSLQQMQATVSNCQSSHDHGHSLPCLDSSSPTQYRSTNRSNNISSQSSQAYPLHPLEEMHFASSYQAASAYGCAPFMTVPSELAAKVVHLSPEESSDITTTSMHDVSSWGKEDTSNTWPLYEVRRTY</sequence>
<feature type="region of interest" description="Disordered" evidence="4">
    <location>
        <begin position="300"/>
        <end position="321"/>
    </location>
</feature>
<dbReference type="PROSITE" id="PS52003">
    <property type="entry name" value="OCA"/>
    <property type="match status" value="1"/>
</dbReference>
<feature type="region of interest" description="Disordered" evidence="4">
    <location>
        <begin position="228"/>
        <end position="256"/>
    </location>
</feature>
<dbReference type="OrthoDB" id="9892004at2759"/>
<keyword evidence="3" id="KW-0804">Transcription</keyword>
<evidence type="ECO:0000256" key="3">
    <source>
        <dbReference type="ARBA" id="ARBA00023163"/>
    </source>
</evidence>
<dbReference type="GO" id="GO:0003713">
    <property type="term" value="F:transcription coactivator activity"/>
    <property type="evidence" value="ECO:0007669"/>
    <property type="project" value="TreeGrafter"/>
</dbReference>
<dbReference type="PANTHER" id="PTHR28376:SF1">
    <property type="entry name" value="POU DOMAIN CLASS 2-ASSOCIATING FACTOR 2"/>
    <property type="match status" value="1"/>
</dbReference>
<dbReference type="PANTHER" id="PTHR28376">
    <property type="entry name" value="RGD1562914"/>
    <property type="match status" value="1"/>
</dbReference>
<evidence type="ECO:0000259" key="5">
    <source>
        <dbReference type="PROSITE" id="PS52003"/>
    </source>
</evidence>
<dbReference type="GO" id="GO:0043565">
    <property type="term" value="F:sequence-specific DNA binding"/>
    <property type="evidence" value="ECO:0007669"/>
    <property type="project" value="TreeGrafter"/>
</dbReference>
<feature type="domain" description="OCA" evidence="5">
    <location>
        <begin position="41"/>
        <end position="63"/>
    </location>
</feature>
<comment type="caution">
    <text evidence="6">The sequence shown here is derived from an EMBL/GenBank/DDBJ whole genome shotgun (WGS) entry which is preliminary data.</text>
</comment>
<evidence type="ECO:0000256" key="2">
    <source>
        <dbReference type="ARBA" id="ARBA00023159"/>
    </source>
</evidence>
<dbReference type="Proteomes" id="UP000287033">
    <property type="component" value="Unassembled WGS sequence"/>
</dbReference>
<reference evidence="6 7" key="1">
    <citation type="journal article" date="2018" name="Nat. Ecol. Evol.">
        <title>Shark genomes provide insights into elasmobranch evolution and the origin of vertebrates.</title>
        <authorList>
            <person name="Hara Y"/>
            <person name="Yamaguchi K"/>
            <person name="Onimaru K"/>
            <person name="Kadota M"/>
            <person name="Koyanagi M"/>
            <person name="Keeley SD"/>
            <person name="Tatsumi K"/>
            <person name="Tanaka K"/>
            <person name="Motone F"/>
            <person name="Kageyama Y"/>
            <person name="Nozu R"/>
            <person name="Adachi N"/>
            <person name="Nishimura O"/>
            <person name="Nakagawa R"/>
            <person name="Tanegashima C"/>
            <person name="Kiyatake I"/>
            <person name="Matsumoto R"/>
            <person name="Murakumo K"/>
            <person name="Nishida K"/>
            <person name="Terakita A"/>
            <person name="Kuratani S"/>
            <person name="Sato K"/>
            <person name="Hyodo S Kuraku.S."/>
        </authorList>
    </citation>
    <scope>NUCLEOTIDE SEQUENCE [LARGE SCALE GENOMIC DNA]</scope>
</reference>
<feature type="compositionally biased region" description="Low complexity" evidence="4">
    <location>
        <begin position="243"/>
        <end position="256"/>
    </location>
</feature>